<evidence type="ECO:0000313" key="2">
    <source>
        <dbReference type="Proteomes" id="UP000013996"/>
    </source>
</evidence>
<comment type="caution">
    <text evidence="1">The sequence shown here is derived from an EMBL/GenBank/DDBJ whole genome shotgun (WGS) entry which is preliminary data.</text>
</comment>
<dbReference type="RefSeq" id="WP_015677822.1">
    <property type="nucleotide sequence ID" value="NZ_AOGX02000019.1"/>
</dbReference>
<evidence type="ECO:0000313" key="1">
    <source>
        <dbReference type="EMBL" id="EOQ88547.1"/>
    </source>
</evidence>
<dbReference type="AlphaFoldDB" id="A0A5E8HCP7"/>
<proteinExistence type="predicted"/>
<dbReference type="Proteomes" id="UP000013996">
    <property type="component" value="Unassembled WGS sequence"/>
</dbReference>
<name>A0A5E8HCP7_9LEPT</name>
<gene>
    <name evidence="1" type="ORF">LEP1GSC202_0393</name>
</gene>
<accession>A0A5E8HCP7</accession>
<keyword evidence="1" id="KW-0449">Lipoprotein</keyword>
<organism evidence="1 2">
    <name type="scientific">Leptospira yanagawae serovar Saopaulo str. Sao Paulo = ATCC 700523</name>
    <dbReference type="NCBI Taxonomy" id="1249483"/>
    <lineage>
        <taxon>Bacteria</taxon>
        <taxon>Pseudomonadati</taxon>
        <taxon>Spirochaetota</taxon>
        <taxon>Spirochaetia</taxon>
        <taxon>Leptospirales</taxon>
        <taxon>Leptospiraceae</taxon>
        <taxon>Leptospira</taxon>
    </lineage>
</organism>
<protein>
    <submittedName>
        <fullName evidence="1">Putative lipoprotein</fullName>
    </submittedName>
</protein>
<reference evidence="1 2" key="1">
    <citation type="submission" date="2013-04" db="EMBL/GenBank/DDBJ databases">
        <authorList>
            <person name="Harkins D.M."/>
            <person name="Durkin A.S."/>
            <person name="Brinkac L.M."/>
            <person name="Haft D.H."/>
            <person name="Selengut J.D."/>
            <person name="Sanka R."/>
            <person name="DePew J."/>
            <person name="Purushe J."/>
            <person name="Hartskeerl R.A."/>
            <person name="Ahmed A."/>
            <person name="van der Linden H."/>
            <person name="Goris M.G.A."/>
            <person name="Vinetz J.M."/>
            <person name="Sutton G.G."/>
            <person name="Nierman W.C."/>
            <person name="Fouts D.E."/>
        </authorList>
    </citation>
    <scope>NUCLEOTIDE SEQUENCE [LARGE SCALE GENOMIC DNA]</scope>
    <source>
        <strain evidence="1 2">Sao Paulo</strain>
    </source>
</reference>
<dbReference type="PROSITE" id="PS51257">
    <property type="entry name" value="PROKAR_LIPOPROTEIN"/>
    <property type="match status" value="1"/>
</dbReference>
<dbReference type="EMBL" id="AOGX02000019">
    <property type="protein sequence ID" value="EOQ88547.1"/>
    <property type="molecule type" value="Genomic_DNA"/>
</dbReference>
<sequence>MKKNILLTTITIFLLMSCKTSENLLTYSINYQLKETEWETKISDWMKTRTNKKKSVYYFSPSEEFKFNKPQKITFHVCSEFEFKKRSIEYDLIINNFKNELNLKFTNLNIKDKDLQEELDIAAKDEDLSTDEFIRKYCFSEFKNSFQRIILSEKVNENFDFLIGLWEITNDETLNGGRYYFGENMTYFYFPAKPTILGNRFESGWEIEENYLLIENYLSFDGKKKINKKEIIKINKNEIELKSIDNDKTFDGKLTRLKRIW</sequence>